<dbReference type="InterPro" id="IPR047177">
    <property type="entry name" value="Pept_M20A"/>
</dbReference>
<reference evidence="9" key="1">
    <citation type="journal article" date="2014" name="Genome Announc.">
        <title>Genome sequence of the yeast Cyberlindnera fabianii (Hansenula fabianii).</title>
        <authorList>
            <person name="Freel K.C."/>
            <person name="Sarilar V."/>
            <person name="Neuveglise C."/>
            <person name="Devillers H."/>
            <person name="Friedrich A."/>
            <person name="Schacherer J."/>
        </authorList>
    </citation>
    <scope>NUCLEOTIDE SEQUENCE</scope>
    <source>
        <strain evidence="9">YJS4271</strain>
    </source>
</reference>
<evidence type="ECO:0000256" key="5">
    <source>
        <dbReference type="ARBA" id="ARBA00022833"/>
    </source>
</evidence>
<evidence type="ECO:0000256" key="6">
    <source>
        <dbReference type="PIRSR" id="PIRSR037217-1"/>
    </source>
</evidence>
<dbReference type="PROSITE" id="PS00758">
    <property type="entry name" value="ARGE_DAPE_CPG2_1"/>
    <property type="match status" value="1"/>
</dbReference>
<dbReference type="InterPro" id="IPR002933">
    <property type="entry name" value="Peptidase_M20"/>
</dbReference>
<accession>A0A061B638</accession>
<evidence type="ECO:0000256" key="4">
    <source>
        <dbReference type="ARBA" id="ARBA00022801"/>
    </source>
</evidence>
<dbReference type="SUPFAM" id="SSF55031">
    <property type="entry name" value="Bacterial exopeptidase dimerisation domain"/>
    <property type="match status" value="1"/>
</dbReference>
<proteinExistence type="inferred from homology"/>
<dbReference type="InterPro" id="IPR001261">
    <property type="entry name" value="ArgE/DapE_CS"/>
</dbReference>
<comment type="similarity">
    <text evidence="1">Belongs to the peptidase M20A family.</text>
</comment>
<evidence type="ECO:0000256" key="7">
    <source>
        <dbReference type="PIRSR" id="PIRSR037217-2"/>
    </source>
</evidence>
<feature type="binding site" evidence="7">
    <location>
        <position position="202"/>
    </location>
    <ligand>
        <name>Zn(2+)</name>
        <dbReference type="ChEBI" id="CHEBI:29105"/>
        <label>1</label>
    </ligand>
</feature>
<keyword evidence="5 7" id="KW-0862">Zinc</keyword>
<dbReference type="InterPro" id="IPR036264">
    <property type="entry name" value="Bact_exopeptidase_dim_dom"/>
</dbReference>
<feature type="binding site" evidence="7">
    <location>
        <position position="544"/>
    </location>
    <ligand>
        <name>Zn(2+)</name>
        <dbReference type="ChEBI" id="CHEBI:29105"/>
        <label>1</label>
    </ligand>
</feature>
<feature type="binding site" evidence="7">
    <location>
        <position position="237"/>
    </location>
    <ligand>
        <name>Zn(2+)</name>
        <dbReference type="ChEBI" id="CHEBI:29105"/>
        <label>1</label>
    </ligand>
</feature>
<dbReference type="FunFam" id="3.40.630.10:FF:000027">
    <property type="entry name" value="N-fatty-acyl-amino acid synthase/hydrolase PM20D1"/>
    <property type="match status" value="1"/>
</dbReference>
<dbReference type="PhylomeDB" id="A0A061B638"/>
<feature type="binding site" evidence="7">
    <location>
        <position position="167"/>
    </location>
    <ligand>
        <name>Zn(2+)</name>
        <dbReference type="ChEBI" id="CHEBI:29105"/>
        <label>2</label>
    </ligand>
</feature>
<dbReference type="SUPFAM" id="SSF53187">
    <property type="entry name" value="Zn-dependent exopeptidases"/>
    <property type="match status" value="1"/>
</dbReference>
<protein>
    <submittedName>
        <fullName evidence="9">CYFA0S18e01486g1_1</fullName>
    </submittedName>
</protein>
<dbReference type="PROSITE" id="PS00759">
    <property type="entry name" value="ARGE_DAPE_CPG2_2"/>
    <property type="match status" value="1"/>
</dbReference>
<dbReference type="Pfam" id="PF07687">
    <property type="entry name" value="M20_dimer"/>
    <property type="match status" value="1"/>
</dbReference>
<dbReference type="VEuPathDB" id="FungiDB:BON22_1116"/>
<gene>
    <name evidence="9" type="ORF">CYFA0S_18e01486g</name>
</gene>
<feature type="active site" evidence="6">
    <location>
        <position position="169"/>
    </location>
</feature>
<keyword evidence="4" id="KW-0378">Hydrolase</keyword>
<dbReference type="InterPro" id="IPR011650">
    <property type="entry name" value="Peptidase_M20_dimer"/>
</dbReference>
<dbReference type="GO" id="GO:0000328">
    <property type="term" value="C:fungal-type vacuole lumen"/>
    <property type="evidence" value="ECO:0007669"/>
    <property type="project" value="TreeGrafter"/>
</dbReference>
<dbReference type="Gene3D" id="3.30.70.360">
    <property type="match status" value="1"/>
</dbReference>
<dbReference type="InterPro" id="IPR017141">
    <property type="entry name" value="Pept_M20_carboxypep"/>
</dbReference>
<feature type="binding site" evidence="7">
    <location>
        <position position="265"/>
    </location>
    <ligand>
        <name>Zn(2+)</name>
        <dbReference type="ChEBI" id="CHEBI:29105"/>
        <label>2</label>
    </ligand>
</feature>
<evidence type="ECO:0000259" key="8">
    <source>
        <dbReference type="Pfam" id="PF07687"/>
    </source>
</evidence>
<feature type="binding site" evidence="7">
    <location>
        <position position="202"/>
    </location>
    <ligand>
        <name>Zn(2+)</name>
        <dbReference type="ChEBI" id="CHEBI:29105"/>
        <label>2</label>
    </ligand>
</feature>
<dbReference type="PANTHER" id="PTHR45962">
    <property type="entry name" value="N-FATTY-ACYL-AMINO ACID SYNTHASE/HYDROLASE PM20D1"/>
    <property type="match status" value="1"/>
</dbReference>
<dbReference type="Gene3D" id="3.40.630.10">
    <property type="entry name" value="Zn peptidases"/>
    <property type="match status" value="1"/>
</dbReference>
<dbReference type="GO" id="GO:0004181">
    <property type="term" value="F:metallocarboxypeptidase activity"/>
    <property type="evidence" value="ECO:0007669"/>
    <property type="project" value="InterPro"/>
</dbReference>
<evidence type="ECO:0000256" key="2">
    <source>
        <dbReference type="ARBA" id="ARBA00022670"/>
    </source>
</evidence>
<keyword evidence="2" id="KW-0645">Protease</keyword>
<dbReference type="OrthoDB" id="3064516at2759"/>
<evidence type="ECO:0000256" key="3">
    <source>
        <dbReference type="ARBA" id="ARBA00022723"/>
    </source>
</evidence>
<evidence type="ECO:0000313" key="9">
    <source>
        <dbReference type="EMBL" id="CDR45421.1"/>
    </source>
</evidence>
<dbReference type="GO" id="GO:0051603">
    <property type="term" value="P:proteolysis involved in protein catabolic process"/>
    <property type="evidence" value="ECO:0007669"/>
    <property type="project" value="TreeGrafter"/>
</dbReference>
<keyword evidence="3 7" id="KW-0479">Metal-binding</keyword>
<dbReference type="CDD" id="cd05674">
    <property type="entry name" value="M20_yscS"/>
    <property type="match status" value="1"/>
</dbReference>
<dbReference type="PIRSF" id="PIRSF037217">
    <property type="entry name" value="Carboxypeptidase_S"/>
    <property type="match status" value="1"/>
</dbReference>
<dbReference type="Pfam" id="PF01546">
    <property type="entry name" value="Peptidase_M20"/>
    <property type="match status" value="1"/>
</dbReference>
<organism evidence="9">
    <name type="scientific">Cyberlindnera fabianii</name>
    <name type="common">Yeast</name>
    <name type="synonym">Hansenula fabianii</name>
    <dbReference type="NCBI Taxonomy" id="36022"/>
    <lineage>
        <taxon>Eukaryota</taxon>
        <taxon>Fungi</taxon>
        <taxon>Dikarya</taxon>
        <taxon>Ascomycota</taxon>
        <taxon>Saccharomycotina</taxon>
        <taxon>Saccharomycetes</taxon>
        <taxon>Phaffomycetales</taxon>
        <taxon>Phaffomycetaceae</taxon>
        <taxon>Cyberlindnera</taxon>
    </lineage>
</organism>
<feature type="active site" description="Proton acceptor" evidence="6">
    <location>
        <position position="236"/>
    </location>
</feature>
<dbReference type="PANTHER" id="PTHR45962:SF1">
    <property type="entry name" value="N-FATTY-ACYL-AMINO ACID SYNTHASE_HYDROLASE PM20D1"/>
    <property type="match status" value="1"/>
</dbReference>
<feature type="domain" description="Peptidase M20 dimerisation" evidence="8">
    <location>
        <begin position="284"/>
        <end position="440"/>
    </location>
</feature>
<dbReference type="EMBL" id="LK052903">
    <property type="protein sequence ID" value="CDR45421.1"/>
    <property type="molecule type" value="Genomic_DNA"/>
</dbReference>
<dbReference type="GO" id="GO:0046872">
    <property type="term" value="F:metal ion binding"/>
    <property type="evidence" value="ECO:0007669"/>
    <property type="project" value="UniProtKB-KW"/>
</dbReference>
<evidence type="ECO:0000256" key="1">
    <source>
        <dbReference type="ARBA" id="ARBA00006247"/>
    </source>
</evidence>
<sequence>MPIDLSEKRTTRPSRLPWLKSITLVSALLVTTLFFSDESFHLQMSNPSIEADITTNICPIGQTIRPSSFYKDNSSVEYIIHSPDYRAESVAKLSGAVKIPTVVHDHMPTPEEDLSAWSEFPKFHAYLEKEFPLIHEKLVLEKVNSYGLVYTWKGSNESLKPILIAGHQDVVPVEESTKKDWLYEPFEGYFDGTNIWGRGSSDDKSMVIGTLQAIEKLLSEDFVPERGIVLAFGFDEEVSGPMGAASISKFLEERYGIDSFHVLIDEGGTAIGTIGGGVFAQPSVGEKGSISLRISLTTPGGHSSVPPEHTNIGLISKLISYIEDHPFSPILGPENPTLNFVQCVAKYSDEYPKSLKRDIFAAAYDKVANSKVLKYLTGIKAYKFLVTTSQAVDIIQGGVKVNALPEYVSFDINHRISIESSVNSTIEKILDDVTTVAEEYGLGAYFEDQELKSKTTLGFFNVSVLASLEPAKISPMDDQTWFTFAGSIKHIIEDYIYPNMTQPAIVSGSLNTGNTDTAWYWSLTDHIYRFKLSTMHGILEGGTHSVNEHTTIDNQLYLIAFMYEYIKSIQEYDG</sequence>
<name>A0A061B638_CYBFA</name>
<dbReference type="AlphaFoldDB" id="A0A061B638"/>